<feature type="compositionally biased region" description="Low complexity" evidence="1">
    <location>
        <begin position="129"/>
        <end position="139"/>
    </location>
</feature>
<gene>
    <name evidence="2" type="ORF">K7X08_011987</name>
</gene>
<reference evidence="3" key="1">
    <citation type="journal article" date="2023" name="Proc. Natl. Acad. Sci. U.S.A.">
        <title>Genomic and structural basis for evolution of tropane alkaloid biosynthesis.</title>
        <authorList>
            <person name="Wanga Y.-J."/>
            <person name="Taina T."/>
            <person name="Yua J.-Y."/>
            <person name="Lia J."/>
            <person name="Xua B."/>
            <person name="Chenc J."/>
            <person name="D'Auriad J.C."/>
            <person name="Huanga J.-P."/>
            <person name="Huanga S.-X."/>
        </authorList>
    </citation>
    <scope>NUCLEOTIDE SEQUENCE [LARGE SCALE GENOMIC DNA]</scope>
    <source>
        <strain evidence="3">cv. KIB-2019</strain>
    </source>
</reference>
<organism evidence="2 3">
    <name type="scientific">Anisodus acutangulus</name>
    <dbReference type="NCBI Taxonomy" id="402998"/>
    <lineage>
        <taxon>Eukaryota</taxon>
        <taxon>Viridiplantae</taxon>
        <taxon>Streptophyta</taxon>
        <taxon>Embryophyta</taxon>
        <taxon>Tracheophyta</taxon>
        <taxon>Spermatophyta</taxon>
        <taxon>Magnoliopsida</taxon>
        <taxon>eudicotyledons</taxon>
        <taxon>Gunneridae</taxon>
        <taxon>Pentapetalae</taxon>
        <taxon>asterids</taxon>
        <taxon>lamiids</taxon>
        <taxon>Solanales</taxon>
        <taxon>Solanaceae</taxon>
        <taxon>Solanoideae</taxon>
        <taxon>Hyoscyameae</taxon>
        <taxon>Anisodus</taxon>
    </lineage>
</organism>
<dbReference type="EMBL" id="JAJAGQ010000020">
    <property type="protein sequence ID" value="KAJ8532064.1"/>
    <property type="molecule type" value="Genomic_DNA"/>
</dbReference>
<feature type="region of interest" description="Disordered" evidence="1">
    <location>
        <begin position="45"/>
        <end position="106"/>
    </location>
</feature>
<feature type="compositionally biased region" description="Basic and acidic residues" evidence="1">
    <location>
        <begin position="54"/>
        <end position="69"/>
    </location>
</feature>
<proteinExistence type="predicted"/>
<feature type="compositionally biased region" description="Low complexity" evidence="1">
    <location>
        <begin position="93"/>
        <end position="104"/>
    </location>
</feature>
<dbReference type="AlphaFoldDB" id="A0A9Q1LCN3"/>
<evidence type="ECO:0000313" key="2">
    <source>
        <dbReference type="EMBL" id="KAJ8532064.1"/>
    </source>
</evidence>
<protein>
    <submittedName>
        <fullName evidence="2">Uncharacterized protein</fullName>
    </submittedName>
</protein>
<keyword evidence="3" id="KW-1185">Reference proteome</keyword>
<evidence type="ECO:0000313" key="3">
    <source>
        <dbReference type="Proteomes" id="UP001152561"/>
    </source>
</evidence>
<name>A0A9Q1LCN3_9SOLA</name>
<feature type="region of interest" description="Disordered" evidence="1">
    <location>
        <begin position="122"/>
        <end position="150"/>
    </location>
</feature>
<dbReference type="Proteomes" id="UP001152561">
    <property type="component" value="Unassembled WGS sequence"/>
</dbReference>
<evidence type="ECO:0000256" key="1">
    <source>
        <dbReference type="SAM" id="MobiDB-lite"/>
    </source>
</evidence>
<sequence length="170" mass="18563">MGHVEGDGEEGLSAIQSELQRITAWLTVLDPPEIVLEGPILPPKIELFSTQPRVRTEPRVGYFSERDNVKEEDDDKLERESESESDSDDPLESARSAMRAASISPDEVDTVVATQWYVEQLRKHREHGTSGASSSSTPPTHAPLPPSVGLVIPLGISVEPTLVSEREPTG</sequence>
<comment type="caution">
    <text evidence="2">The sequence shown here is derived from an EMBL/GenBank/DDBJ whole genome shotgun (WGS) entry which is preliminary data.</text>
</comment>
<accession>A0A9Q1LCN3</accession>